<dbReference type="PANTHER" id="PTHR33121:SF70">
    <property type="entry name" value="SIGNALING PROTEIN YKOW"/>
    <property type="match status" value="1"/>
</dbReference>
<feature type="transmembrane region" description="Helical" evidence="1">
    <location>
        <begin position="184"/>
        <end position="209"/>
    </location>
</feature>
<dbReference type="Pfam" id="PF00990">
    <property type="entry name" value="GGDEF"/>
    <property type="match status" value="1"/>
</dbReference>
<evidence type="ECO:0000259" key="2">
    <source>
        <dbReference type="PROSITE" id="PS50883"/>
    </source>
</evidence>
<dbReference type="InterPro" id="IPR001633">
    <property type="entry name" value="EAL_dom"/>
</dbReference>
<dbReference type="GO" id="GO:0071111">
    <property type="term" value="F:cyclic-guanylate-specific phosphodiesterase activity"/>
    <property type="evidence" value="ECO:0007669"/>
    <property type="project" value="InterPro"/>
</dbReference>
<dbReference type="AlphaFoldDB" id="A0AA51RVA2"/>
<dbReference type="Pfam" id="PF00563">
    <property type="entry name" value="EAL"/>
    <property type="match status" value="1"/>
</dbReference>
<dbReference type="PROSITE" id="PS50887">
    <property type="entry name" value="GGDEF"/>
    <property type="match status" value="1"/>
</dbReference>
<dbReference type="InterPro" id="IPR043128">
    <property type="entry name" value="Rev_trsase/Diguanyl_cyclase"/>
</dbReference>
<feature type="domain" description="GGDEF" evidence="3">
    <location>
        <begin position="289"/>
        <end position="423"/>
    </location>
</feature>
<reference evidence="4 5" key="1">
    <citation type="submission" date="2023-08" db="EMBL/GenBank/DDBJ databases">
        <title>Pleionea litopenaei sp. nov., isolated from stomach of juvenile Litopenaeus vannamei.</title>
        <authorList>
            <person name="Rho A.M."/>
            <person name="Hwang C.Y."/>
        </authorList>
    </citation>
    <scope>NUCLEOTIDE SEQUENCE [LARGE SCALE GENOMIC DNA]</scope>
    <source>
        <strain evidence="4 5">HL-JVS1</strain>
    </source>
</reference>
<evidence type="ECO:0000259" key="3">
    <source>
        <dbReference type="PROSITE" id="PS50887"/>
    </source>
</evidence>
<dbReference type="SMART" id="SM00267">
    <property type="entry name" value="GGDEF"/>
    <property type="match status" value="1"/>
</dbReference>
<dbReference type="InterPro" id="IPR029787">
    <property type="entry name" value="Nucleotide_cyclase"/>
</dbReference>
<dbReference type="CDD" id="cd01948">
    <property type="entry name" value="EAL"/>
    <property type="match status" value="1"/>
</dbReference>
<evidence type="ECO:0000256" key="1">
    <source>
        <dbReference type="SAM" id="Phobius"/>
    </source>
</evidence>
<dbReference type="InterPro" id="IPR035919">
    <property type="entry name" value="EAL_sf"/>
</dbReference>
<dbReference type="SUPFAM" id="SSF141868">
    <property type="entry name" value="EAL domain-like"/>
    <property type="match status" value="1"/>
</dbReference>
<organism evidence="4 5">
    <name type="scientific">Pleionea litopenaei</name>
    <dbReference type="NCBI Taxonomy" id="3070815"/>
    <lineage>
        <taxon>Bacteria</taxon>
        <taxon>Pseudomonadati</taxon>
        <taxon>Pseudomonadota</taxon>
        <taxon>Gammaproteobacteria</taxon>
        <taxon>Oceanospirillales</taxon>
        <taxon>Pleioneaceae</taxon>
        <taxon>Pleionea</taxon>
    </lineage>
</organism>
<dbReference type="KEGG" id="plei:Q9312_05165"/>
<dbReference type="SUPFAM" id="SSF55073">
    <property type="entry name" value="Nucleotide cyclase"/>
    <property type="match status" value="1"/>
</dbReference>
<feature type="domain" description="EAL" evidence="2">
    <location>
        <begin position="432"/>
        <end position="686"/>
    </location>
</feature>
<evidence type="ECO:0000313" key="5">
    <source>
        <dbReference type="Proteomes" id="UP001239782"/>
    </source>
</evidence>
<feature type="transmembrane region" description="Helical" evidence="1">
    <location>
        <begin position="221"/>
        <end position="238"/>
    </location>
</feature>
<evidence type="ECO:0000313" key="4">
    <source>
        <dbReference type="EMBL" id="WMS88308.1"/>
    </source>
</evidence>
<dbReference type="Gene3D" id="3.30.70.270">
    <property type="match status" value="1"/>
</dbReference>
<feature type="transmembrane region" description="Helical" evidence="1">
    <location>
        <begin position="64"/>
        <end position="83"/>
    </location>
</feature>
<keyword evidence="5" id="KW-1185">Reference proteome</keyword>
<feature type="transmembrane region" description="Helical" evidence="1">
    <location>
        <begin position="40"/>
        <end position="58"/>
    </location>
</feature>
<dbReference type="CDD" id="cd01949">
    <property type="entry name" value="GGDEF"/>
    <property type="match status" value="1"/>
</dbReference>
<dbReference type="Gene3D" id="3.20.20.450">
    <property type="entry name" value="EAL domain"/>
    <property type="match status" value="1"/>
</dbReference>
<dbReference type="PANTHER" id="PTHR33121">
    <property type="entry name" value="CYCLIC DI-GMP PHOSPHODIESTERASE PDEF"/>
    <property type="match status" value="1"/>
</dbReference>
<dbReference type="PROSITE" id="PS50883">
    <property type="entry name" value="EAL"/>
    <property type="match status" value="1"/>
</dbReference>
<dbReference type="InterPro" id="IPR050706">
    <property type="entry name" value="Cyclic-di-GMP_PDE-like"/>
</dbReference>
<sequence>MLAAYNDYFILNALFIFCALILLAGVNWSSILVKLPYKGFINISLIGAIFHLAMEIWLPSALYHWSISLVLTLMLAVVAYLAYTAQLWGIAKAIIGQAATLSGVDSSAVKSPDAHGSAKWRALFLSIIVPVVVGTISLVLFHDPRRFLSSFEYSAHFWLLPKILAMVTYLSLFLFLFGKTGNQFRALAVCLMIAALSLLVSMITSHVYIDDMSAHNHLYSFGYINWLSYFLVIVALLLTDQETDRATIDTIDTQVKYLNYHDQLTGLLNRNTFIERLDQYTFQRRNSDFKTMLVLVGLDDFKKINESATLNDGDRVLVSVANRLQNHCPTASSIARLDGDVFGLVFERIKEQATIDLLMSKIASVFESDFRTDGGKRHKVSCSIGISLAPDHGITTESLIKSAEYALYHSKAEGGNQTTNYETWMSEGHERDRKLQLELKDAFEHDQFVLHFQPLVSVNTGHINGFEVLVRWQHPTEGLMSPAMFLPALERMNLMPQLDRVVLEKSLSIVSQWYHHYQYSSYLSVNLSPLLFQDPELPVRIEQQLKKYDIPPDCLQLEIVESTAIQDIQLGVDVLSALKSLKIAVALDDFGTGYSSMSYLRQLPVDKIKIDRSFIQSLEEDATSASIVKAISSLAHGLGKTVVAEGIESPEQFAFIKQFGCEEAQGFDLYRPITEERALELLLQQKAVVSSPS</sequence>
<feature type="transmembrane region" description="Helical" evidence="1">
    <location>
        <begin position="153"/>
        <end position="177"/>
    </location>
</feature>
<dbReference type="SMART" id="SM00052">
    <property type="entry name" value="EAL"/>
    <property type="match status" value="1"/>
</dbReference>
<keyword evidence="1" id="KW-1133">Transmembrane helix</keyword>
<name>A0AA51RVA2_9GAMM</name>
<gene>
    <name evidence="4" type="ORF">Q9312_05165</name>
</gene>
<dbReference type="NCBIfam" id="TIGR00254">
    <property type="entry name" value="GGDEF"/>
    <property type="match status" value="1"/>
</dbReference>
<feature type="transmembrane region" description="Helical" evidence="1">
    <location>
        <begin position="6"/>
        <end position="28"/>
    </location>
</feature>
<feature type="transmembrane region" description="Helical" evidence="1">
    <location>
        <begin position="120"/>
        <end position="141"/>
    </location>
</feature>
<dbReference type="EMBL" id="CP133548">
    <property type="protein sequence ID" value="WMS88308.1"/>
    <property type="molecule type" value="Genomic_DNA"/>
</dbReference>
<protein>
    <submittedName>
        <fullName evidence="4">EAL domain-containing protein</fullName>
    </submittedName>
</protein>
<accession>A0AA51RVA2</accession>
<keyword evidence="1" id="KW-0812">Transmembrane</keyword>
<dbReference type="Proteomes" id="UP001239782">
    <property type="component" value="Chromosome"/>
</dbReference>
<dbReference type="InterPro" id="IPR000160">
    <property type="entry name" value="GGDEF_dom"/>
</dbReference>
<dbReference type="RefSeq" id="WP_309203516.1">
    <property type="nucleotide sequence ID" value="NZ_CP133548.1"/>
</dbReference>
<proteinExistence type="predicted"/>
<keyword evidence="1" id="KW-0472">Membrane</keyword>